<accession>A0A212JQX1</accession>
<evidence type="ECO:0000313" key="1">
    <source>
        <dbReference type="EMBL" id="SBW01715.1"/>
    </source>
</evidence>
<name>A0A212JQX1_9BACT</name>
<dbReference type="EMBL" id="FLUL01000001">
    <property type="protein sequence ID" value="SBW01715.1"/>
    <property type="molecule type" value="Genomic_DNA"/>
</dbReference>
<protein>
    <submittedName>
        <fullName evidence="1">Uncharacterized protein</fullName>
    </submittedName>
</protein>
<proteinExistence type="predicted"/>
<sequence>MLKHGNRPKSLFKYGLEYIAAILLNPYRIQNIKVEHFFVITQDSKVVLSVGEE</sequence>
<reference evidence="1" key="1">
    <citation type="submission" date="2016-04" db="EMBL/GenBank/DDBJ databases">
        <authorList>
            <person name="Evans L.H."/>
            <person name="Alamgir A."/>
            <person name="Owens N."/>
            <person name="Weber N.D."/>
            <person name="Virtaneva K."/>
            <person name="Barbian K."/>
            <person name="Babar A."/>
            <person name="Rosenke K."/>
        </authorList>
    </citation>
    <scope>NUCLEOTIDE SEQUENCE</scope>
    <source>
        <strain evidence="1">86-2</strain>
    </source>
</reference>
<organism evidence="1">
    <name type="scientific">uncultured Dysgonomonas sp</name>
    <dbReference type="NCBI Taxonomy" id="206096"/>
    <lineage>
        <taxon>Bacteria</taxon>
        <taxon>Pseudomonadati</taxon>
        <taxon>Bacteroidota</taxon>
        <taxon>Bacteroidia</taxon>
        <taxon>Bacteroidales</taxon>
        <taxon>Dysgonomonadaceae</taxon>
        <taxon>Dysgonomonas</taxon>
        <taxon>environmental samples</taxon>
    </lineage>
</organism>
<dbReference type="AlphaFoldDB" id="A0A212JQX1"/>
<gene>
    <name evidence="1" type="ORF">KL86DYS2_12102</name>
</gene>